<dbReference type="EMBL" id="ML014215">
    <property type="protein sequence ID" value="RKP00455.1"/>
    <property type="molecule type" value="Genomic_DNA"/>
</dbReference>
<evidence type="ECO:0000313" key="2">
    <source>
        <dbReference type="EMBL" id="RKP00455.1"/>
    </source>
</evidence>
<organism evidence="2 3">
    <name type="scientific">Caulochytrium protostelioides</name>
    <dbReference type="NCBI Taxonomy" id="1555241"/>
    <lineage>
        <taxon>Eukaryota</taxon>
        <taxon>Fungi</taxon>
        <taxon>Fungi incertae sedis</taxon>
        <taxon>Chytridiomycota</taxon>
        <taxon>Chytridiomycota incertae sedis</taxon>
        <taxon>Chytridiomycetes</taxon>
        <taxon>Caulochytriales</taxon>
        <taxon>Caulochytriaceae</taxon>
        <taxon>Caulochytrium</taxon>
    </lineage>
</organism>
<feature type="domain" description="Septin-type G" evidence="1">
    <location>
        <begin position="1"/>
        <end position="197"/>
    </location>
</feature>
<dbReference type="Gene3D" id="3.40.50.300">
    <property type="entry name" value="P-loop containing nucleotide triphosphate hydrolases"/>
    <property type="match status" value="1"/>
</dbReference>
<evidence type="ECO:0000313" key="3">
    <source>
        <dbReference type="Proteomes" id="UP000274922"/>
    </source>
</evidence>
<dbReference type="GO" id="GO:0005525">
    <property type="term" value="F:GTP binding"/>
    <property type="evidence" value="ECO:0007669"/>
    <property type="project" value="InterPro"/>
</dbReference>
<protein>
    <recommendedName>
        <fullName evidence="1">Septin-type G domain-containing protein</fullName>
    </recommendedName>
</protein>
<name>A0A4P9X5N7_9FUNG</name>
<gene>
    <name evidence="2" type="ORF">CXG81DRAFT_2116</name>
</gene>
<dbReference type="AlphaFoldDB" id="A0A4P9X5N7"/>
<dbReference type="Proteomes" id="UP000274922">
    <property type="component" value="Unassembled WGS sequence"/>
</dbReference>
<proteinExistence type="predicted"/>
<dbReference type="InterPro" id="IPR027417">
    <property type="entry name" value="P-loop_NTPase"/>
</dbReference>
<dbReference type="OrthoDB" id="416553at2759"/>
<evidence type="ECO:0000259" key="1">
    <source>
        <dbReference type="PROSITE" id="PS51719"/>
    </source>
</evidence>
<dbReference type="InterPro" id="IPR030379">
    <property type="entry name" value="G_SEPTIN_dom"/>
</dbReference>
<keyword evidence="3" id="KW-1185">Reference proteome</keyword>
<feature type="non-terminal residue" evidence="2">
    <location>
        <position position="197"/>
    </location>
</feature>
<sequence length="197" mass="22136">ELAAWAISRYEATLVEESKVRRAAAKHRRDAQIHAALYFLDPLLTYSCRGLTPLDRVALPILARRTNVVLVLGKSDLLSTRQAGRLRRWIADEIAEENGMRLYGFAGDAEETARIDRLLEELRMMSPFTVGSRAGSAAGGRRAATAFRTFPWGRADAHNPAHADVGALLHTLLASHRDRLRDITRDVFYEAWRTDKL</sequence>
<dbReference type="Pfam" id="PF00735">
    <property type="entry name" value="Septin"/>
    <property type="match status" value="1"/>
</dbReference>
<dbReference type="PANTHER" id="PTHR18884">
    <property type="entry name" value="SEPTIN"/>
    <property type="match status" value="1"/>
</dbReference>
<reference evidence="3" key="1">
    <citation type="journal article" date="2018" name="Nat. Microbiol.">
        <title>Leveraging single-cell genomics to expand the fungal tree of life.</title>
        <authorList>
            <person name="Ahrendt S.R."/>
            <person name="Quandt C.A."/>
            <person name="Ciobanu D."/>
            <person name="Clum A."/>
            <person name="Salamov A."/>
            <person name="Andreopoulos B."/>
            <person name="Cheng J.F."/>
            <person name="Woyke T."/>
            <person name="Pelin A."/>
            <person name="Henrissat B."/>
            <person name="Reynolds N.K."/>
            <person name="Benny G.L."/>
            <person name="Smith M.E."/>
            <person name="James T.Y."/>
            <person name="Grigoriev I.V."/>
        </authorList>
    </citation>
    <scope>NUCLEOTIDE SEQUENCE [LARGE SCALE GENOMIC DNA]</scope>
    <source>
        <strain evidence="3">ATCC 52028</strain>
    </source>
</reference>
<dbReference type="STRING" id="1555241.A0A4P9X5N7"/>
<accession>A0A4P9X5N7</accession>
<dbReference type="PROSITE" id="PS51719">
    <property type="entry name" value="G_SEPTIN"/>
    <property type="match status" value="1"/>
</dbReference>
<feature type="non-terminal residue" evidence="2">
    <location>
        <position position="1"/>
    </location>
</feature>